<dbReference type="OrthoDB" id="10259674at2759"/>
<dbReference type="GeneID" id="68117060"/>
<dbReference type="InterPro" id="IPR015943">
    <property type="entry name" value="WD40/YVTN_repeat-like_dom_sf"/>
</dbReference>
<dbReference type="Gene3D" id="3.30.2160.10">
    <property type="entry name" value="Hect, E3 ligase catalytic domain"/>
    <property type="match status" value="1"/>
</dbReference>
<feature type="compositionally biased region" description="Low complexity" evidence="3">
    <location>
        <begin position="470"/>
        <end position="485"/>
    </location>
</feature>
<dbReference type="RefSeq" id="XP_044556338.1">
    <property type="nucleotide sequence ID" value="XM_044713847.1"/>
</dbReference>
<reference evidence="5 6" key="1">
    <citation type="journal article" date="2019" name="Sci. Rep.">
        <title>Nanopore sequencing improves the draft genome of the human pathogenic amoeba Naegleria fowleri.</title>
        <authorList>
            <person name="Liechti N."/>
            <person name="Schurch N."/>
            <person name="Bruggmann R."/>
            <person name="Wittwer M."/>
        </authorList>
    </citation>
    <scope>NUCLEOTIDE SEQUENCE [LARGE SCALE GENOMIC DNA]</scope>
    <source>
        <strain evidence="5 6">ATCC 30894</strain>
    </source>
</reference>
<dbReference type="Gene3D" id="3.90.1750.10">
    <property type="entry name" value="Hect, E3 ligase catalytic domains"/>
    <property type="match status" value="1"/>
</dbReference>
<comment type="caution">
    <text evidence="5">The sequence shown here is derived from an EMBL/GenBank/DDBJ whole genome shotgun (WGS) entry which is preliminary data.</text>
</comment>
<dbReference type="VEuPathDB" id="AmoebaDB:FDP41_009845"/>
<keyword evidence="1 2" id="KW-0833">Ubl conjugation pathway</keyword>
<keyword evidence="6" id="KW-1185">Reference proteome</keyword>
<proteinExistence type="predicted"/>
<accession>A0A6A5B8R0</accession>
<feature type="compositionally biased region" description="Low complexity" evidence="3">
    <location>
        <begin position="1204"/>
        <end position="1215"/>
    </location>
</feature>
<dbReference type="VEuPathDB" id="AmoebaDB:NF0092880"/>
<feature type="region of interest" description="Disordered" evidence="3">
    <location>
        <begin position="1204"/>
        <end position="1226"/>
    </location>
</feature>
<gene>
    <name evidence="5" type="ORF">FDP41_009845</name>
</gene>
<feature type="domain" description="HECT" evidence="4">
    <location>
        <begin position="794"/>
        <end position="1091"/>
    </location>
</feature>
<dbReference type="GO" id="GO:0004842">
    <property type="term" value="F:ubiquitin-protein transferase activity"/>
    <property type="evidence" value="ECO:0007669"/>
    <property type="project" value="InterPro"/>
</dbReference>
<evidence type="ECO:0000313" key="5">
    <source>
        <dbReference type="EMBL" id="KAF0971622.1"/>
    </source>
</evidence>
<dbReference type="VEuPathDB" id="AmoebaDB:NfTy_080630"/>
<feature type="region of interest" description="Disordered" evidence="3">
    <location>
        <begin position="463"/>
        <end position="517"/>
    </location>
</feature>
<dbReference type="InterPro" id="IPR036322">
    <property type="entry name" value="WD40_repeat_dom_sf"/>
</dbReference>
<dbReference type="InterPro" id="IPR035983">
    <property type="entry name" value="Hect_E3_ubiquitin_ligase"/>
</dbReference>
<dbReference type="EMBL" id="VFQX01000074">
    <property type="protein sequence ID" value="KAF0971622.1"/>
    <property type="molecule type" value="Genomic_DNA"/>
</dbReference>
<name>A0A6A5B8R0_NAEFO</name>
<evidence type="ECO:0000256" key="3">
    <source>
        <dbReference type="SAM" id="MobiDB-lite"/>
    </source>
</evidence>
<feature type="compositionally biased region" description="Polar residues" evidence="3">
    <location>
        <begin position="494"/>
        <end position="517"/>
    </location>
</feature>
<dbReference type="SUPFAM" id="SSF50978">
    <property type="entry name" value="WD40 repeat-like"/>
    <property type="match status" value="1"/>
</dbReference>
<feature type="region of interest" description="Disordered" evidence="3">
    <location>
        <begin position="301"/>
        <end position="342"/>
    </location>
</feature>
<protein>
    <recommendedName>
        <fullName evidence="4">HECT domain-containing protein</fullName>
    </recommendedName>
</protein>
<dbReference type="AlphaFoldDB" id="A0A6A5B8R0"/>
<comment type="caution">
    <text evidence="2">Lacks conserved residue(s) required for the propagation of feature annotation.</text>
</comment>
<dbReference type="OMA" id="FMYIREV"/>
<dbReference type="SUPFAM" id="SSF56204">
    <property type="entry name" value="Hect, E3 ligase catalytic domain"/>
    <property type="match status" value="1"/>
</dbReference>
<dbReference type="PROSITE" id="PS50237">
    <property type="entry name" value="HECT"/>
    <property type="match status" value="1"/>
</dbReference>
<evidence type="ECO:0000259" key="4">
    <source>
        <dbReference type="PROSITE" id="PS50237"/>
    </source>
</evidence>
<sequence>MMNNFRRLFHSSTTEDDLLNTLEDFDRANNNTRSLTSGIDEPSDLEFLENSSTTSTAIDCSQQHNYYEIFNKISHHKSHLNKVMSISVDHRHNTFYTTAMDGVTCRWKLAGGSDLTKNNRVSAQIELPSSSLTSSSSFSFPNLEDLSNLLELDFMYERQTGAVISQCLFHEFLLTGSDDQFLTLFYVHNEKPMTRIKCNDVVTSIFAFEYLANDFNIVGSVLVGLRNGELNMFSILKQYSKLGKWSGVSLIPNETFNRNHTPRHMRQINFITVCPSKEVLENYEMNQPQNAPSALSILTSSMSGQNTSSQSSASSLHSQQSQTTSANTNSNATNSNTNSNSSTLEIDYSTVKSHGGPYSDSILIVSASNDCFVKIWSPSTGDLLFLKEFDSPCTKVITTAFRRDSVRHRFFFVSHYNDLSIFTVNTKSKYATDFRVHYNINQFFLHQFSEFIDKNLNDMQNVGSTPTKGSSSCQQKSSKTSSSSSSRRDRGYSTALSAKENSTPSGGHTKSTSSAHTLNEIPASKNGYIYLIGWNSMQARLEIWLYNLFDQKAKPTSQYQQKLQGVTFLQNLTLDKSSVVQDGTDLMTTFTVVYSVFKKTSVKKLILRKSLLEGSGDNTTRVLISTTTIVNTKSPSSPKTPSTPLKPMPQLYCNSEFRDLYHMATTKRAAEMRNPVKIAQLIQNFSKELSEIGSIDGKLTFLQQLYTNSNKTLDSKFNFIFNISHTVLCEDQELVQKSKRALSQLNQEVLTSRKNTSLHKKFMYIREVSLKMGETKLTVLNYDNYISFFKDFCNQEGVNKLINVQVSSSSARKIAVLVQDVIKTFFKHIKTCRHSYKYHLKPFFEVRNYEKWLENIGCENFSDIYIGLGRMMGFIMLQPYLFVEDFFPSHVLVKTILGQAIQWTDFSDFGIEYSILIQIMEKRHDGTKTLEELLNEVGKSEFYENLLSNYEHFKKNSQEWKHMTQSIRVTEENKISLLKQVISYLLFNNISQELQCLLKGLYQFLPSLDCIRELLDENELTCLFVGTKLIHSDFVIFKSCDTSSTMDHLSSTNHGDNSLTISNHTTPFTDPLGMNSFIEMDPCIAWLWEFIYDDMDASIVADNLRTCLISKKSLSLKNDLMYYTPIPIICKDNSLKEDVQFNAEEHEMRIGTFQNKQKFFECLLYHIEQNANRRSTISSGGMSPCTPLLMSPSTQPLLLPTTTTTTNTTTSIPTPDIFDTPHTTTSENATNSKLLVGNSTLSLISTSFDTTGSEDSTYSDTSK</sequence>
<dbReference type="Gene3D" id="2.130.10.10">
    <property type="entry name" value="YVTN repeat-like/Quinoprotein amine dehydrogenase"/>
    <property type="match status" value="1"/>
</dbReference>
<evidence type="ECO:0000313" key="6">
    <source>
        <dbReference type="Proteomes" id="UP000444721"/>
    </source>
</evidence>
<dbReference type="InterPro" id="IPR000569">
    <property type="entry name" value="HECT_dom"/>
</dbReference>
<organism evidence="5 6">
    <name type="scientific">Naegleria fowleri</name>
    <name type="common">Brain eating amoeba</name>
    <dbReference type="NCBI Taxonomy" id="5763"/>
    <lineage>
        <taxon>Eukaryota</taxon>
        <taxon>Discoba</taxon>
        <taxon>Heterolobosea</taxon>
        <taxon>Tetramitia</taxon>
        <taxon>Eutetramitia</taxon>
        <taxon>Vahlkampfiidae</taxon>
        <taxon>Naegleria</taxon>
    </lineage>
</organism>
<evidence type="ECO:0000256" key="2">
    <source>
        <dbReference type="PROSITE-ProRule" id="PRU00104"/>
    </source>
</evidence>
<dbReference type="Pfam" id="PF00632">
    <property type="entry name" value="HECT"/>
    <property type="match status" value="1"/>
</dbReference>
<evidence type="ECO:0000256" key="1">
    <source>
        <dbReference type="ARBA" id="ARBA00022786"/>
    </source>
</evidence>
<dbReference type="Proteomes" id="UP000444721">
    <property type="component" value="Unassembled WGS sequence"/>
</dbReference>